<evidence type="ECO:0000313" key="1">
    <source>
        <dbReference type="EMBL" id="EOO02479.1"/>
    </source>
</evidence>
<dbReference type="AlphaFoldDB" id="R8BT51"/>
<dbReference type="RefSeq" id="XP_007912787.1">
    <property type="nucleotide sequence ID" value="XM_007914596.1"/>
</dbReference>
<dbReference type="Proteomes" id="UP000014074">
    <property type="component" value="Unassembled WGS sequence"/>
</dbReference>
<dbReference type="GeneID" id="19322228"/>
<dbReference type="KEGG" id="tmn:UCRPA7_2019"/>
<dbReference type="SUPFAM" id="SSF54427">
    <property type="entry name" value="NTF2-like"/>
    <property type="match status" value="1"/>
</dbReference>
<proteinExistence type="predicted"/>
<dbReference type="eggNOG" id="ENOG502SNXC">
    <property type="taxonomic scope" value="Eukaryota"/>
</dbReference>
<dbReference type="InterPro" id="IPR032710">
    <property type="entry name" value="NTF2-like_dom_sf"/>
</dbReference>
<organism evidence="1 2">
    <name type="scientific">Phaeoacremonium minimum (strain UCR-PA7)</name>
    <name type="common">Esca disease fungus</name>
    <name type="synonym">Togninia minima</name>
    <dbReference type="NCBI Taxonomy" id="1286976"/>
    <lineage>
        <taxon>Eukaryota</taxon>
        <taxon>Fungi</taxon>
        <taxon>Dikarya</taxon>
        <taxon>Ascomycota</taxon>
        <taxon>Pezizomycotina</taxon>
        <taxon>Sordariomycetes</taxon>
        <taxon>Sordariomycetidae</taxon>
        <taxon>Togniniales</taxon>
        <taxon>Togniniaceae</taxon>
        <taxon>Phaeoacremonium</taxon>
    </lineage>
</organism>
<protein>
    <recommendedName>
        <fullName evidence="3">SnoaL-like domain-containing protein</fullName>
    </recommendedName>
</protein>
<dbReference type="HOGENOM" id="CLU_120086_0_0_1"/>
<gene>
    <name evidence="1" type="ORF">UCRPA7_2019</name>
</gene>
<evidence type="ECO:0008006" key="3">
    <source>
        <dbReference type="Google" id="ProtNLM"/>
    </source>
</evidence>
<keyword evidence="2" id="KW-1185">Reference proteome</keyword>
<dbReference type="OrthoDB" id="3758478at2759"/>
<evidence type="ECO:0000313" key="2">
    <source>
        <dbReference type="Proteomes" id="UP000014074"/>
    </source>
</evidence>
<accession>R8BT51</accession>
<name>R8BT51_PHAM7</name>
<sequence>MAEIGSETSIRQLLEKKTNDFLLCYEDATNANDPNLISRHLAPDCKRYFGPVGYLTAMGLPPDFGFSVPEYQAAYEQHMPIWAVKSTDILNVVIDEAGRKAAARSICHGEFCDGDKFALDFTWFLEFSEDGTEIKKVLEFVDIPESIRHFKKNQELLEKVKPESA</sequence>
<dbReference type="EMBL" id="KB932919">
    <property type="protein sequence ID" value="EOO02479.1"/>
    <property type="molecule type" value="Genomic_DNA"/>
</dbReference>
<reference evidence="2" key="1">
    <citation type="journal article" date="2013" name="Genome Announc.">
        <title>Draft genome sequence of the ascomycete Phaeoacremonium aleophilum strain UCR-PA7, a causal agent of the esca disease complex in grapevines.</title>
        <authorList>
            <person name="Blanco-Ulate B."/>
            <person name="Rolshausen P."/>
            <person name="Cantu D."/>
        </authorList>
    </citation>
    <scope>NUCLEOTIDE SEQUENCE [LARGE SCALE GENOMIC DNA]</scope>
    <source>
        <strain evidence="2">UCR-PA7</strain>
    </source>
</reference>